<reference evidence="3" key="1">
    <citation type="submission" date="2023-07" db="EMBL/GenBank/DDBJ databases">
        <authorList>
            <person name="Stuckert A."/>
        </authorList>
    </citation>
    <scope>NUCLEOTIDE SEQUENCE</scope>
</reference>
<comment type="caution">
    <text evidence="3">The sequence shown here is derived from an EMBL/GenBank/DDBJ whole genome shotgun (WGS) entry which is preliminary data.</text>
</comment>
<keyword evidence="4" id="KW-1185">Reference proteome</keyword>
<evidence type="ECO:0000256" key="2">
    <source>
        <dbReference type="ARBA" id="ARBA00023098"/>
    </source>
</evidence>
<organism evidence="3 4">
    <name type="scientific">Ranitomeya imitator</name>
    <name type="common">mimic poison frog</name>
    <dbReference type="NCBI Taxonomy" id="111125"/>
    <lineage>
        <taxon>Eukaryota</taxon>
        <taxon>Metazoa</taxon>
        <taxon>Chordata</taxon>
        <taxon>Craniata</taxon>
        <taxon>Vertebrata</taxon>
        <taxon>Euteleostomi</taxon>
        <taxon>Amphibia</taxon>
        <taxon>Batrachia</taxon>
        <taxon>Anura</taxon>
        <taxon>Neobatrachia</taxon>
        <taxon>Hyloidea</taxon>
        <taxon>Dendrobatidae</taxon>
        <taxon>Dendrobatinae</taxon>
        <taxon>Ranitomeya</taxon>
    </lineage>
</organism>
<dbReference type="InterPro" id="IPR039034">
    <property type="entry name" value="INPP4"/>
</dbReference>
<dbReference type="Proteomes" id="UP001176940">
    <property type="component" value="Unassembled WGS sequence"/>
</dbReference>
<keyword evidence="1" id="KW-0378">Hydrolase</keyword>
<evidence type="ECO:0000313" key="4">
    <source>
        <dbReference type="Proteomes" id="UP001176940"/>
    </source>
</evidence>
<dbReference type="PANTHER" id="PTHR12187">
    <property type="entry name" value="AGAP000124-PA"/>
    <property type="match status" value="1"/>
</dbReference>
<gene>
    <name evidence="3" type="ORF">RIMI_LOCUS21368844</name>
</gene>
<sequence length="91" mass="10425">MLEDMAVGISDLRHVVFKITEAKSDDFLPVVTGRREHYEVEVKLPTKMFELLPQEIKDGKLLSVYPCFLMLELMSSKQLQIGSVTPRCKKV</sequence>
<accession>A0ABN9MI91</accession>
<evidence type="ECO:0000256" key="1">
    <source>
        <dbReference type="ARBA" id="ARBA00022801"/>
    </source>
</evidence>
<proteinExistence type="predicted"/>
<dbReference type="EMBL" id="CAUEEQ010075076">
    <property type="protein sequence ID" value="CAJ0966489.1"/>
    <property type="molecule type" value="Genomic_DNA"/>
</dbReference>
<protein>
    <submittedName>
        <fullName evidence="3">Uncharacterized protein</fullName>
    </submittedName>
</protein>
<name>A0ABN9MI91_9NEOB</name>
<evidence type="ECO:0000313" key="3">
    <source>
        <dbReference type="EMBL" id="CAJ0966489.1"/>
    </source>
</evidence>
<keyword evidence="2" id="KW-0443">Lipid metabolism</keyword>
<dbReference type="PANTHER" id="PTHR12187:SF3">
    <property type="entry name" value="INOSITOL POLYPHOSPHATE 4-PHOSPHATASE TYPE II"/>
    <property type="match status" value="1"/>
</dbReference>